<reference evidence="1" key="1">
    <citation type="submission" date="2020-07" db="EMBL/GenBank/DDBJ databases">
        <title>Multicomponent nature underlies the extraordinary mechanical properties of spider dragline silk.</title>
        <authorList>
            <person name="Kono N."/>
            <person name="Nakamura H."/>
            <person name="Mori M."/>
            <person name="Yoshida Y."/>
            <person name="Ohtoshi R."/>
            <person name="Malay A.D."/>
            <person name="Moran D.A.P."/>
            <person name="Tomita M."/>
            <person name="Numata K."/>
            <person name="Arakawa K."/>
        </authorList>
    </citation>
    <scope>NUCLEOTIDE SEQUENCE</scope>
</reference>
<accession>A0A8X6KH56</accession>
<comment type="caution">
    <text evidence="1">The sequence shown here is derived from an EMBL/GenBank/DDBJ whole genome shotgun (WGS) entry which is preliminary data.</text>
</comment>
<dbReference type="EMBL" id="BMAO01031255">
    <property type="protein sequence ID" value="GFQ73699.1"/>
    <property type="molecule type" value="Genomic_DNA"/>
</dbReference>
<dbReference type="OrthoDB" id="10541767at2759"/>
<gene>
    <name evidence="1" type="ORF">TNCT_183181</name>
</gene>
<evidence type="ECO:0000313" key="2">
    <source>
        <dbReference type="Proteomes" id="UP000887116"/>
    </source>
</evidence>
<protein>
    <submittedName>
        <fullName evidence="1">Uncharacterized protein</fullName>
    </submittedName>
</protein>
<proteinExistence type="predicted"/>
<name>A0A8X6KH56_TRICU</name>
<keyword evidence="2" id="KW-1185">Reference proteome</keyword>
<evidence type="ECO:0000313" key="1">
    <source>
        <dbReference type="EMBL" id="GFQ73699.1"/>
    </source>
</evidence>
<organism evidence="1 2">
    <name type="scientific">Trichonephila clavata</name>
    <name type="common">Joro spider</name>
    <name type="synonym">Nephila clavata</name>
    <dbReference type="NCBI Taxonomy" id="2740835"/>
    <lineage>
        <taxon>Eukaryota</taxon>
        <taxon>Metazoa</taxon>
        <taxon>Ecdysozoa</taxon>
        <taxon>Arthropoda</taxon>
        <taxon>Chelicerata</taxon>
        <taxon>Arachnida</taxon>
        <taxon>Araneae</taxon>
        <taxon>Araneomorphae</taxon>
        <taxon>Entelegynae</taxon>
        <taxon>Araneoidea</taxon>
        <taxon>Nephilidae</taxon>
        <taxon>Trichonephila</taxon>
    </lineage>
</organism>
<dbReference type="Proteomes" id="UP000887116">
    <property type="component" value="Unassembled WGS sequence"/>
</dbReference>
<sequence length="79" mass="9056">MVVGSCSMFAGKVFDAKSRWSNTFPAYALWKRRQERQKRALVVLGQQRHLVLGLNSDLATRRQNSKAQKVLVAGDEMYR</sequence>
<dbReference type="AlphaFoldDB" id="A0A8X6KH56"/>